<gene>
    <name evidence="15" type="ORF">IAC42_02870</name>
</gene>
<dbReference type="Proteomes" id="UP000823633">
    <property type="component" value="Unassembled WGS sequence"/>
</dbReference>
<proteinExistence type="predicted"/>
<evidence type="ECO:0000256" key="6">
    <source>
        <dbReference type="ARBA" id="ARBA00022741"/>
    </source>
</evidence>
<evidence type="ECO:0000256" key="13">
    <source>
        <dbReference type="SAM" id="Phobius"/>
    </source>
</evidence>
<protein>
    <submittedName>
        <fullName evidence="15">Sensor histidine kinase</fullName>
    </submittedName>
</protein>
<keyword evidence="10" id="KW-0902">Two-component regulatory system</keyword>
<dbReference type="Gene3D" id="6.10.340.10">
    <property type="match status" value="1"/>
</dbReference>
<dbReference type="SMART" id="SM00304">
    <property type="entry name" value="HAMP"/>
    <property type="match status" value="1"/>
</dbReference>
<evidence type="ECO:0000256" key="9">
    <source>
        <dbReference type="ARBA" id="ARBA00022989"/>
    </source>
</evidence>
<keyword evidence="3" id="KW-0597">Phosphoprotein</keyword>
<evidence type="ECO:0000256" key="5">
    <source>
        <dbReference type="ARBA" id="ARBA00022692"/>
    </source>
</evidence>
<dbReference type="Pfam" id="PF02518">
    <property type="entry name" value="HATPase_c"/>
    <property type="match status" value="1"/>
</dbReference>
<dbReference type="PANTHER" id="PTHR34220:SF11">
    <property type="entry name" value="SENSOR PROTEIN KINASE HPTS"/>
    <property type="match status" value="1"/>
</dbReference>
<name>A0A9D9E9F3_9SPIR</name>
<evidence type="ECO:0000313" key="15">
    <source>
        <dbReference type="EMBL" id="MBO8442690.1"/>
    </source>
</evidence>
<keyword evidence="9 13" id="KW-1133">Transmembrane helix</keyword>
<evidence type="ECO:0000313" key="16">
    <source>
        <dbReference type="Proteomes" id="UP000823633"/>
    </source>
</evidence>
<keyword evidence="8" id="KW-0067">ATP-binding</keyword>
<evidence type="ECO:0000256" key="11">
    <source>
        <dbReference type="ARBA" id="ARBA00023136"/>
    </source>
</evidence>
<evidence type="ECO:0000256" key="3">
    <source>
        <dbReference type="ARBA" id="ARBA00022553"/>
    </source>
</evidence>
<dbReference type="PROSITE" id="PS50885">
    <property type="entry name" value="HAMP"/>
    <property type="match status" value="1"/>
</dbReference>
<dbReference type="AlphaFoldDB" id="A0A9D9E9F3"/>
<keyword evidence="2" id="KW-1003">Cell membrane</keyword>
<reference evidence="15" key="2">
    <citation type="journal article" date="2021" name="PeerJ">
        <title>Extensive microbial diversity within the chicken gut microbiome revealed by metagenomics and culture.</title>
        <authorList>
            <person name="Gilroy R."/>
            <person name="Ravi A."/>
            <person name="Getino M."/>
            <person name="Pursley I."/>
            <person name="Horton D.L."/>
            <person name="Alikhan N.F."/>
            <person name="Baker D."/>
            <person name="Gharbi K."/>
            <person name="Hall N."/>
            <person name="Watson M."/>
            <person name="Adriaenssens E.M."/>
            <person name="Foster-Nyarko E."/>
            <person name="Jarju S."/>
            <person name="Secka A."/>
            <person name="Antonio M."/>
            <person name="Oren A."/>
            <person name="Chaudhuri R.R."/>
            <person name="La Ragione R."/>
            <person name="Hildebrand F."/>
            <person name="Pallen M.J."/>
        </authorList>
    </citation>
    <scope>NUCLEOTIDE SEQUENCE</scope>
    <source>
        <strain evidence="15">11167</strain>
    </source>
</reference>
<dbReference type="EMBL" id="JADIMU010000018">
    <property type="protein sequence ID" value="MBO8442690.1"/>
    <property type="molecule type" value="Genomic_DNA"/>
</dbReference>
<keyword evidence="4" id="KW-0808">Transferase</keyword>
<feature type="transmembrane region" description="Helical" evidence="13">
    <location>
        <begin position="14"/>
        <end position="36"/>
    </location>
</feature>
<accession>A0A9D9E9F3</accession>
<evidence type="ECO:0000256" key="12">
    <source>
        <dbReference type="SAM" id="Coils"/>
    </source>
</evidence>
<keyword evidence="5 13" id="KW-0812">Transmembrane</keyword>
<dbReference type="Pfam" id="PF06580">
    <property type="entry name" value="His_kinase"/>
    <property type="match status" value="1"/>
</dbReference>
<dbReference type="PANTHER" id="PTHR34220">
    <property type="entry name" value="SENSOR HISTIDINE KINASE YPDA"/>
    <property type="match status" value="1"/>
</dbReference>
<feature type="coiled-coil region" evidence="12">
    <location>
        <begin position="329"/>
        <end position="356"/>
    </location>
</feature>
<dbReference type="InterPro" id="IPR050640">
    <property type="entry name" value="Bact_2-comp_sensor_kinase"/>
</dbReference>
<dbReference type="GO" id="GO:0005524">
    <property type="term" value="F:ATP binding"/>
    <property type="evidence" value="ECO:0007669"/>
    <property type="project" value="UniProtKB-KW"/>
</dbReference>
<dbReference type="InterPro" id="IPR003594">
    <property type="entry name" value="HATPase_dom"/>
</dbReference>
<evidence type="ECO:0000256" key="8">
    <source>
        <dbReference type="ARBA" id="ARBA00022840"/>
    </source>
</evidence>
<dbReference type="InterPro" id="IPR010559">
    <property type="entry name" value="Sig_transdc_His_kin_internal"/>
</dbReference>
<evidence type="ECO:0000256" key="7">
    <source>
        <dbReference type="ARBA" id="ARBA00022777"/>
    </source>
</evidence>
<keyword evidence="7 15" id="KW-0418">Kinase</keyword>
<keyword evidence="11 13" id="KW-0472">Membrane</keyword>
<keyword evidence="12" id="KW-0175">Coiled coil</keyword>
<evidence type="ECO:0000256" key="10">
    <source>
        <dbReference type="ARBA" id="ARBA00023012"/>
    </source>
</evidence>
<dbReference type="InterPro" id="IPR036890">
    <property type="entry name" value="HATPase_C_sf"/>
</dbReference>
<dbReference type="GO" id="GO:0005886">
    <property type="term" value="C:plasma membrane"/>
    <property type="evidence" value="ECO:0007669"/>
    <property type="project" value="UniProtKB-SubCell"/>
</dbReference>
<organism evidence="15 16">
    <name type="scientific">Candidatus Aphodenecus pullistercoris</name>
    <dbReference type="NCBI Taxonomy" id="2840669"/>
    <lineage>
        <taxon>Bacteria</taxon>
        <taxon>Pseudomonadati</taxon>
        <taxon>Spirochaetota</taxon>
        <taxon>Spirochaetia</taxon>
        <taxon>Spirochaetales</taxon>
        <taxon>Candidatus Aphodenecus</taxon>
    </lineage>
</organism>
<evidence type="ECO:0000259" key="14">
    <source>
        <dbReference type="PROSITE" id="PS50885"/>
    </source>
</evidence>
<reference evidence="15" key="1">
    <citation type="submission" date="2020-10" db="EMBL/GenBank/DDBJ databases">
        <authorList>
            <person name="Gilroy R."/>
        </authorList>
    </citation>
    <scope>NUCLEOTIDE SEQUENCE</scope>
    <source>
        <strain evidence="15">11167</strain>
    </source>
</reference>
<dbReference type="GO" id="GO:0000155">
    <property type="term" value="F:phosphorelay sensor kinase activity"/>
    <property type="evidence" value="ECO:0007669"/>
    <property type="project" value="InterPro"/>
</dbReference>
<dbReference type="InterPro" id="IPR003660">
    <property type="entry name" value="HAMP_dom"/>
</dbReference>
<evidence type="ECO:0000256" key="1">
    <source>
        <dbReference type="ARBA" id="ARBA00004651"/>
    </source>
</evidence>
<dbReference type="SUPFAM" id="SSF55874">
    <property type="entry name" value="ATPase domain of HSP90 chaperone/DNA topoisomerase II/histidine kinase"/>
    <property type="match status" value="1"/>
</dbReference>
<comment type="subcellular location">
    <subcellularLocation>
        <location evidence="1">Cell membrane</location>
        <topology evidence="1">Multi-pass membrane protein</topology>
    </subcellularLocation>
</comment>
<keyword evidence="6" id="KW-0547">Nucleotide-binding</keyword>
<dbReference type="Gene3D" id="3.30.565.10">
    <property type="entry name" value="Histidine kinase-like ATPase, C-terminal domain"/>
    <property type="match status" value="1"/>
</dbReference>
<comment type="caution">
    <text evidence="15">The sequence shown here is derived from an EMBL/GenBank/DDBJ whole genome shotgun (WGS) entry which is preliminary data.</text>
</comment>
<feature type="transmembrane region" description="Helical" evidence="13">
    <location>
        <begin position="258"/>
        <end position="281"/>
    </location>
</feature>
<evidence type="ECO:0000256" key="4">
    <source>
        <dbReference type="ARBA" id="ARBA00022679"/>
    </source>
</evidence>
<feature type="domain" description="HAMP" evidence="14">
    <location>
        <begin position="282"/>
        <end position="334"/>
    </location>
</feature>
<sequence>MATRRPTTSFFTRIVLAIILTCVIAILPVAVFIYIYGDELTRDNLYDQLSVSMDDIRIRFTETLDGYSGALEAYAALPEVVSGDSLALAKAGQLVFGSLLRTCQIAVVDEDGTVLYASRDYMYDMGFEDRPRGGGQDAVSYSTSYRYLSYNGDQVVINLERDAGERHIFLDVIGSQFIRYADPALVNEVCLLDEEDGMVSSLIHLDDYRPLSSGWVFSYTLNQRGGDVLIASRALPEYGMSLVGYLDISPYMTSLNRFYALLVVVLLSAFLISAALAVILARSLVRPIHELVAAMDEVRGDDLAPRSLHSHIREMDQLDGRFSQMLTRIGMLVRQSEEEKERVRDAERKALEAQMNPHFLFNTLNVIRSMARMAGEKDIEDITTRLGRLLRYAVDNRQSTERLETSWIMVDSYLGIQKVRFADRLETACSFDPSLKDVVTPKLIIQPLVENAIIHGLEPKAGSWHLTIDVHREGQEAVILVEDDGVGFDDSILGDIQALEAAGHTGLYNVYKRLELYYGKNVSFQIESVRGAGTKVSLRIPLEKGGEE</sequence>
<evidence type="ECO:0000256" key="2">
    <source>
        <dbReference type="ARBA" id="ARBA00022475"/>
    </source>
</evidence>